<proteinExistence type="predicted"/>
<dbReference type="VEuPathDB" id="VectorBase:AALB004382"/>
<dbReference type="Pfam" id="PF13516">
    <property type="entry name" value="LRR_6"/>
    <property type="match status" value="1"/>
</dbReference>
<dbReference type="Gene3D" id="3.80.10.10">
    <property type="entry name" value="Ribonuclease Inhibitor"/>
    <property type="match status" value="1"/>
</dbReference>
<dbReference type="AlphaFoldDB" id="A0A182FCZ6"/>
<keyword evidence="2" id="KW-0694">RNA-binding</keyword>
<evidence type="ECO:0000313" key="4">
    <source>
        <dbReference type="EnsemblMetazoa" id="AALB004382-PA"/>
    </source>
</evidence>
<accession>A0A182FCZ6</accession>
<dbReference type="Gene3D" id="3.30.70.330">
    <property type="match status" value="1"/>
</dbReference>
<protein>
    <recommendedName>
        <fullName evidence="6">RRM domain-containing protein</fullName>
    </recommendedName>
</protein>
<dbReference type="GO" id="GO:0097157">
    <property type="term" value="F:pre-mRNA intronic binding"/>
    <property type="evidence" value="ECO:0007669"/>
    <property type="project" value="TreeGrafter"/>
</dbReference>
<keyword evidence="1" id="KW-0833">Ubl conjugation pathway</keyword>
<evidence type="ECO:0000256" key="1">
    <source>
        <dbReference type="ARBA" id="ARBA00022786"/>
    </source>
</evidence>
<dbReference type="PROSITE" id="PS50181">
    <property type="entry name" value="FBOX"/>
    <property type="match status" value="1"/>
</dbReference>
<feature type="compositionally biased region" description="Acidic residues" evidence="3">
    <location>
        <begin position="189"/>
        <end position="203"/>
    </location>
</feature>
<dbReference type="InterPro" id="IPR045164">
    <property type="entry name" value="RBM41/RNPC3"/>
</dbReference>
<dbReference type="InterPro" id="IPR012677">
    <property type="entry name" value="Nucleotide-bd_a/b_plait_sf"/>
</dbReference>
<dbReference type="SMART" id="SM00256">
    <property type="entry name" value="FBOX"/>
    <property type="match status" value="1"/>
</dbReference>
<feature type="region of interest" description="Disordered" evidence="3">
    <location>
        <begin position="170"/>
        <end position="218"/>
    </location>
</feature>
<dbReference type="InterPro" id="IPR035979">
    <property type="entry name" value="RBD_domain_sf"/>
</dbReference>
<dbReference type="SUPFAM" id="SSF52047">
    <property type="entry name" value="RNI-like"/>
    <property type="match status" value="1"/>
</dbReference>
<dbReference type="InterPro" id="IPR006553">
    <property type="entry name" value="Leu-rich_rpt_Cys-con_subtyp"/>
</dbReference>
<evidence type="ECO:0000256" key="2">
    <source>
        <dbReference type="ARBA" id="ARBA00022884"/>
    </source>
</evidence>
<dbReference type="VEuPathDB" id="VectorBase:AALB20_031585"/>
<dbReference type="Pfam" id="PF00076">
    <property type="entry name" value="RRM_1"/>
    <property type="match status" value="1"/>
</dbReference>
<dbReference type="SMART" id="SM00367">
    <property type="entry name" value="LRR_CC"/>
    <property type="match status" value="5"/>
</dbReference>
<dbReference type="SUPFAM" id="SSF81383">
    <property type="entry name" value="F-box domain"/>
    <property type="match status" value="1"/>
</dbReference>
<dbReference type="VEuPathDB" id="VectorBase:AALB20_034736"/>
<dbReference type="EnsemblMetazoa" id="AALB004382-RA">
    <property type="protein sequence ID" value="AALB004382-PA"/>
    <property type="gene ID" value="AALB004382"/>
</dbReference>
<evidence type="ECO:0008006" key="6">
    <source>
        <dbReference type="Google" id="ProtNLM"/>
    </source>
</evidence>
<dbReference type="GO" id="GO:0005689">
    <property type="term" value="C:U12-type spliceosomal complex"/>
    <property type="evidence" value="ECO:0007669"/>
    <property type="project" value="TreeGrafter"/>
</dbReference>
<feature type="region of interest" description="Disordered" evidence="3">
    <location>
        <begin position="260"/>
        <end position="280"/>
    </location>
</feature>
<sequence length="773" mass="86223">MASIALRFYNFPPAFGKVDVREFLHLFGLEADSLGTRRGSVCAVVLLSTEAEVRLVISRLHQLLLGKYRLKVEYCDGKKKAKVDDGKNEATVGSEAAAKRQKAIESVLQRGAMQTFEGFPPSSILYQYPKISPATVDNIARELTSNKAFYYQVLHLMNKMNLRPPFAVQDEARNPHSASQEGSSLLPQSDEESELESELESDTENTGPTRKKVKLNSSLPLPKTMKVMNYAPDTQPAVPPNVPKTSKLKIRISGNFLNTAENESEPAAEASEPASERESVPASVEDILSNRIPEEQRASLNVFQNYAAGDPSGKLYIKNLAKQVTEQDLMEIYQLFHDKAAIQAIDVKLMKTGRMKGQAFVSFLPVDEDSPSEAKQFAKCIATALSTTNGYILKNKPMVGRIPLTTVSNNHSLQPQPPAGIPGGNVLRKPEPVLCDDKFFLYRKRQEKDQDPFARLSDEVLLHIFKWLPKKTLFRCGEVCRRFNRVTKDDSLWVRIDLSGRTLNSNALRFILSHGFTILRMAQAEIVRPSELVFPPDHRTKLQYLDLSMTTIDKSGLFTLLAVCRSLRKLSLENIPLDDAICSEIAQNPNIETLNLSMCSDISPTGLLVIVSSLRRLQNFNLAWTHLSPSALSHLVTKCNPGMLRLNISGCRTTLTDSEIALIVRRCPTLLELDVSDCTNLTHKTIDHLCRLQKLEYLALSRCYNINTTSYLKLANLETLAFLDIFGLMSDSSLAVVQSAMGCIGINKFYHSSIARPTIGSRRTSIWGIKTRD</sequence>
<keyword evidence="5" id="KW-1185">Reference proteome</keyword>
<reference evidence="4" key="2">
    <citation type="submission" date="2022-08" db="UniProtKB">
        <authorList>
            <consortium name="EnsemblMetazoa"/>
        </authorList>
    </citation>
    <scope>IDENTIFICATION</scope>
    <source>
        <strain evidence="4">STECLA/ALBI9_A</strain>
    </source>
</reference>
<dbReference type="InterPro" id="IPR036047">
    <property type="entry name" value="F-box-like_dom_sf"/>
</dbReference>
<reference evidence="4 5" key="1">
    <citation type="journal article" date="2017" name="G3 (Bethesda)">
        <title>The Physical Genome Mapping of Anopheles albimanus Corrected Scaffold Misassemblies and Identified Interarm Rearrangements in Genus Anopheles.</title>
        <authorList>
            <person name="Artemov G.N."/>
            <person name="Peery A.N."/>
            <person name="Jiang X."/>
            <person name="Tu Z."/>
            <person name="Stegniy V.N."/>
            <person name="Sharakhova M.V."/>
            <person name="Sharakhov I.V."/>
        </authorList>
    </citation>
    <scope>NUCLEOTIDE SEQUENCE [LARGE SCALE GENOMIC DNA]</scope>
    <source>
        <strain evidence="4 5">ALBI9_A</strain>
    </source>
</reference>
<dbReference type="InterPro" id="IPR032675">
    <property type="entry name" value="LRR_dom_sf"/>
</dbReference>
<dbReference type="GO" id="GO:0030626">
    <property type="term" value="F:U12 snRNA binding"/>
    <property type="evidence" value="ECO:0007669"/>
    <property type="project" value="TreeGrafter"/>
</dbReference>
<name>A0A182FCZ6_ANOAL</name>
<dbReference type="PROSITE" id="PS50102">
    <property type="entry name" value="RRM"/>
    <property type="match status" value="1"/>
</dbReference>
<dbReference type="PANTHER" id="PTHR16105">
    <property type="entry name" value="RNA-BINDING REGION-CONTAINING PROTEIN 3"/>
    <property type="match status" value="1"/>
</dbReference>
<dbReference type="InterPro" id="IPR001810">
    <property type="entry name" value="F-box_dom"/>
</dbReference>
<dbReference type="Pfam" id="PF12937">
    <property type="entry name" value="F-box-like"/>
    <property type="match status" value="1"/>
</dbReference>
<dbReference type="STRING" id="7167.A0A182FCZ6"/>
<dbReference type="SUPFAM" id="SSF54928">
    <property type="entry name" value="RNA-binding domain, RBD"/>
    <property type="match status" value="1"/>
</dbReference>
<evidence type="ECO:0000256" key="3">
    <source>
        <dbReference type="SAM" id="MobiDB-lite"/>
    </source>
</evidence>
<dbReference type="GO" id="GO:0000398">
    <property type="term" value="P:mRNA splicing, via spliceosome"/>
    <property type="evidence" value="ECO:0007669"/>
    <property type="project" value="TreeGrafter"/>
</dbReference>
<dbReference type="InterPro" id="IPR001611">
    <property type="entry name" value="Leu-rich_rpt"/>
</dbReference>
<dbReference type="Proteomes" id="UP000069272">
    <property type="component" value="Chromosome 3L"/>
</dbReference>
<organism evidence="4 5">
    <name type="scientific">Anopheles albimanus</name>
    <name type="common">New world malaria mosquito</name>
    <dbReference type="NCBI Taxonomy" id="7167"/>
    <lineage>
        <taxon>Eukaryota</taxon>
        <taxon>Metazoa</taxon>
        <taxon>Ecdysozoa</taxon>
        <taxon>Arthropoda</taxon>
        <taxon>Hexapoda</taxon>
        <taxon>Insecta</taxon>
        <taxon>Pterygota</taxon>
        <taxon>Neoptera</taxon>
        <taxon>Endopterygota</taxon>
        <taxon>Diptera</taxon>
        <taxon>Nematocera</taxon>
        <taxon>Culicoidea</taxon>
        <taxon>Culicidae</taxon>
        <taxon>Anophelinae</taxon>
        <taxon>Anopheles</taxon>
    </lineage>
</organism>
<dbReference type="InterPro" id="IPR000504">
    <property type="entry name" value="RRM_dom"/>
</dbReference>
<dbReference type="PANTHER" id="PTHR16105:SF0">
    <property type="entry name" value="RNA-BINDING REGION-CONTAINING PROTEIN 3"/>
    <property type="match status" value="1"/>
</dbReference>
<evidence type="ECO:0000313" key="5">
    <source>
        <dbReference type="Proteomes" id="UP000069272"/>
    </source>
</evidence>